<evidence type="ECO:0000256" key="1">
    <source>
        <dbReference type="ARBA" id="ARBA00006271"/>
    </source>
</evidence>
<protein>
    <submittedName>
        <fullName evidence="8">MutS 5</fullName>
    </submittedName>
</protein>
<evidence type="ECO:0000256" key="5">
    <source>
        <dbReference type="SAM" id="MobiDB-lite"/>
    </source>
</evidence>
<feature type="domain" description="DNA mismatch repair protein MutS core" evidence="6">
    <location>
        <begin position="286"/>
        <end position="607"/>
    </location>
</feature>
<dbReference type="SMART" id="SM00534">
    <property type="entry name" value="MUTSac"/>
    <property type="match status" value="1"/>
</dbReference>
<gene>
    <name evidence="8" type="primary">MSH5</name>
    <name evidence="8" type="ORF">g.11388</name>
</gene>
<dbReference type="PANTHER" id="PTHR11361:SF20">
    <property type="entry name" value="MUTS PROTEIN HOMOLOG 5"/>
    <property type="match status" value="1"/>
</dbReference>
<evidence type="ECO:0000313" key="8">
    <source>
        <dbReference type="EMBL" id="MDE51768.1"/>
    </source>
</evidence>
<dbReference type="InterPro" id="IPR000432">
    <property type="entry name" value="DNA_mismatch_repair_MutS_C"/>
</dbReference>
<dbReference type="InterPro" id="IPR036187">
    <property type="entry name" value="DNA_mismatch_repair_MutS_sf"/>
</dbReference>
<evidence type="ECO:0000256" key="2">
    <source>
        <dbReference type="ARBA" id="ARBA00022741"/>
    </source>
</evidence>
<dbReference type="EMBL" id="GGYP01006997">
    <property type="protein sequence ID" value="MDE51768.1"/>
    <property type="molecule type" value="Transcribed_RNA"/>
</dbReference>
<evidence type="ECO:0000259" key="6">
    <source>
        <dbReference type="SMART" id="SM00533"/>
    </source>
</evidence>
<dbReference type="GO" id="GO:0140664">
    <property type="term" value="F:ATP-dependent DNA damage sensor activity"/>
    <property type="evidence" value="ECO:0007669"/>
    <property type="project" value="InterPro"/>
</dbReference>
<dbReference type="Gene3D" id="1.10.1420.10">
    <property type="match status" value="1"/>
</dbReference>
<dbReference type="InterPro" id="IPR027417">
    <property type="entry name" value="P-loop_NTPase"/>
</dbReference>
<evidence type="ECO:0000256" key="4">
    <source>
        <dbReference type="ARBA" id="ARBA00023125"/>
    </source>
</evidence>
<keyword evidence="2" id="KW-0547">Nucleotide-binding</keyword>
<name>A0A6G1SMZ2_9ACAR</name>
<dbReference type="AlphaFoldDB" id="A0A6G1SMZ2"/>
<dbReference type="Pfam" id="PF05192">
    <property type="entry name" value="MutS_III"/>
    <property type="match status" value="1"/>
</dbReference>
<keyword evidence="4" id="KW-0238">DNA-binding</keyword>
<dbReference type="SUPFAM" id="SSF52540">
    <property type="entry name" value="P-loop containing nucleoside triphosphate hydrolases"/>
    <property type="match status" value="1"/>
</dbReference>
<dbReference type="GO" id="GO:0006298">
    <property type="term" value="P:mismatch repair"/>
    <property type="evidence" value="ECO:0007669"/>
    <property type="project" value="InterPro"/>
</dbReference>
<accession>A0A6G1SMZ2</accession>
<proteinExistence type="inferred from homology"/>
<dbReference type="PANTHER" id="PTHR11361">
    <property type="entry name" value="DNA MISMATCH REPAIR PROTEIN MUTS FAMILY MEMBER"/>
    <property type="match status" value="1"/>
</dbReference>
<dbReference type="Gene3D" id="3.40.50.300">
    <property type="entry name" value="P-loop containing nucleotide triphosphate hydrolases"/>
    <property type="match status" value="1"/>
</dbReference>
<dbReference type="GO" id="GO:0051026">
    <property type="term" value="P:chiasma assembly"/>
    <property type="evidence" value="ECO:0007669"/>
    <property type="project" value="TreeGrafter"/>
</dbReference>
<dbReference type="Pfam" id="PF00488">
    <property type="entry name" value="MutS_V"/>
    <property type="match status" value="1"/>
</dbReference>
<dbReference type="SMART" id="SM00533">
    <property type="entry name" value="MUTSd"/>
    <property type="match status" value="1"/>
</dbReference>
<evidence type="ECO:0000259" key="7">
    <source>
        <dbReference type="SMART" id="SM00534"/>
    </source>
</evidence>
<dbReference type="GO" id="GO:0005524">
    <property type="term" value="F:ATP binding"/>
    <property type="evidence" value="ECO:0007669"/>
    <property type="project" value="UniProtKB-KW"/>
</dbReference>
<dbReference type="GO" id="GO:0030983">
    <property type="term" value="F:mismatched DNA binding"/>
    <property type="evidence" value="ECO:0007669"/>
    <property type="project" value="InterPro"/>
</dbReference>
<dbReference type="InterPro" id="IPR045076">
    <property type="entry name" value="MutS"/>
</dbReference>
<dbReference type="GO" id="GO:0005634">
    <property type="term" value="C:nucleus"/>
    <property type="evidence" value="ECO:0007669"/>
    <property type="project" value="TreeGrafter"/>
</dbReference>
<sequence length="834" mass="94169">MESQGDIYTESSHNEIDDTFGTSMTIDCDPNIARRERTVMAICTASSRCGCAVHYDSTIHLVADRQDPGDPYKGLDIIIQRIDPDVVIVSMAQKQLITFIEKRFQFKLIDVSSSHRNIEDVSDPAFTLAIVPNSWFKISHGEQKLIDSQWIKSKGIIDPQERSLTVFTKVKKSVDVCAIRAISAIDKYLTYEFAADITSEGQYVTAAFESNIEHDVEVRPSQVSQVTRTTTEEIKIPDDLMPIIDVRYIDPGPVLSIDKFTLRSLGVFQDLDKKRRQPIGEPNPDGLVPSLYEILDQCQSIQGKRTMRTIMMWPLQSLEEIQHRYEVVDFFLRAENRLLRDQLNLQLKNIVPLTGILLKLSQSVGGFKEFSILYKSMSAFLSIAELLRAQGSEIEILKRILNMDTPQFRNAIDQIVNTIDFEASKRSNHIEVCQGVSEDVESKRLVVNDLTKFCQEVEIKETARYKDVLGKPCRVSYIPRIGFLESINFTSMSEVDKIRMNKEFAYMLSTEESVYFKTKMMDELDKRVGDVTCDLIDLQEAVVVEMQNKVLEQSECILKFAELCGELDCFVAFSTVSLQRGFVMPELDPSSDEIDVRNAFHPAQSSCHTVIPNDIRFTKENNEKAARVMIITGPNSCGKTTYMKTACLVVYMAHIGCFVPASYARIPLVDAILTRLQSANSISTCISTFATDLNQINYALSRATPRSILAIDEFGKGTQVRDGFHLLKGLIIYFVARGPNSPHVMVATHFNRLADYLQSYNEYILYKTFKVKRDMSKETIVYEFKIVDGVSESSLADQVAINAGIPSTIIQRASQIRDYITGGRAIQQRPPCGA</sequence>
<comment type="similarity">
    <text evidence="1">Belongs to the DNA mismatch repair MutS family.</text>
</comment>
<reference evidence="8" key="1">
    <citation type="submission" date="2018-10" db="EMBL/GenBank/DDBJ databases">
        <title>Transcriptome assembly of Aceria tosichella (Wheat curl mite) Type 2.</title>
        <authorList>
            <person name="Scully E.D."/>
            <person name="Geib S.M."/>
            <person name="Palmer N.A."/>
            <person name="Gupta A.K."/>
            <person name="Sarath G."/>
            <person name="Tatineni S."/>
        </authorList>
    </citation>
    <scope>NUCLEOTIDE SEQUENCE</scope>
    <source>
        <strain evidence="8">LincolnNE</strain>
    </source>
</reference>
<dbReference type="SUPFAM" id="SSF48334">
    <property type="entry name" value="DNA repair protein MutS, domain III"/>
    <property type="match status" value="1"/>
</dbReference>
<keyword evidence="3" id="KW-0067">ATP-binding</keyword>
<organism evidence="8">
    <name type="scientific">Aceria tosichella</name>
    <name type="common">wheat curl mite</name>
    <dbReference type="NCBI Taxonomy" id="561515"/>
    <lineage>
        <taxon>Eukaryota</taxon>
        <taxon>Metazoa</taxon>
        <taxon>Ecdysozoa</taxon>
        <taxon>Arthropoda</taxon>
        <taxon>Chelicerata</taxon>
        <taxon>Arachnida</taxon>
        <taxon>Acari</taxon>
        <taxon>Acariformes</taxon>
        <taxon>Trombidiformes</taxon>
        <taxon>Prostigmata</taxon>
        <taxon>Eupodina</taxon>
        <taxon>Eriophyoidea</taxon>
        <taxon>Eriophyidae</taxon>
        <taxon>Eriophyinae</taxon>
        <taxon>Aceriini</taxon>
        <taxon>Aceria</taxon>
    </lineage>
</organism>
<feature type="domain" description="DNA mismatch repair proteins mutS family" evidence="7">
    <location>
        <begin position="626"/>
        <end position="818"/>
    </location>
</feature>
<dbReference type="InterPro" id="IPR007696">
    <property type="entry name" value="DNA_mismatch_repair_MutS_core"/>
</dbReference>
<evidence type="ECO:0000256" key="3">
    <source>
        <dbReference type="ARBA" id="ARBA00022840"/>
    </source>
</evidence>
<feature type="region of interest" description="Disordered" evidence="5">
    <location>
        <begin position="1"/>
        <end position="20"/>
    </location>
</feature>